<evidence type="ECO:0000313" key="2">
    <source>
        <dbReference type="EMBL" id="KAK5867065.1"/>
    </source>
</evidence>
<protein>
    <submittedName>
        <fullName evidence="2">Uncharacterized protein</fullName>
    </submittedName>
</protein>
<dbReference type="Proteomes" id="UP001346869">
    <property type="component" value="Unassembled WGS sequence"/>
</dbReference>
<feature type="compositionally biased region" description="Low complexity" evidence="1">
    <location>
        <begin position="52"/>
        <end position="66"/>
    </location>
</feature>
<comment type="caution">
    <text evidence="2">The sequence shown here is derived from an EMBL/GenBank/DDBJ whole genome shotgun (WGS) entry which is preliminary data.</text>
</comment>
<evidence type="ECO:0000313" key="3">
    <source>
        <dbReference type="Proteomes" id="UP001346869"/>
    </source>
</evidence>
<dbReference type="EMBL" id="JAUZQC010000008">
    <property type="protein sequence ID" value="KAK5867065.1"/>
    <property type="molecule type" value="Genomic_DNA"/>
</dbReference>
<gene>
    <name evidence="2" type="ORF">PBY51_011584</name>
</gene>
<dbReference type="AlphaFoldDB" id="A0AAN7XRP1"/>
<sequence length="66" mass="7418">MRRETEVEEEDGPVLEAEQTNLYLSPHLGEGVMLRLFAKSEHLSVDSHRHVSSSSPQTESSHQQSS</sequence>
<proteinExistence type="predicted"/>
<feature type="region of interest" description="Disordered" evidence="1">
    <location>
        <begin position="43"/>
        <end position="66"/>
    </location>
</feature>
<organism evidence="2 3">
    <name type="scientific">Eleginops maclovinus</name>
    <name type="common">Patagonian blennie</name>
    <name type="synonym">Eleginus maclovinus</name>
    <dbReference type="NCBI Taxonomy" id="56733"/>
    <lineage>
        <taxon>Eukaryota</taxon>
        <taxon>Metazoa</taxon>
        <taxon>Chordata</taxon>
        <taxon>Craniata</taxon>
        <taxon>Vertebrata</taxon>
        <taxon>Euteleostomi</taxon>
        <taxon>Actinopterygii</taxon>
        <taxon>Neopterygii</taxon>
        <taxon>Teleostei</taxon>
        <taxon>Neoteleostei</taxon>
        <taxon>Acanthomorphata</taxon>
        <taxon>Eupercaria</taxon>
        <taxon>Perciformes</taxon>
        <taxon>Notothenioidei</taxon>
        <taxon>Eleginopidae</taxon>
        <taxon>Eleginops</taxon>
    </lineage>
</organism>
<reference evidence="2 3" key="1">
    <citation type="journal article" date="2023" name="Genes (Basel)">
        <title>Chromosome-Level Genome Assembly and Circadian Gene Repertoire of the Patagonia Blennie Eleginops maclovinus-The Closest Ancestral Proxy of Antarctic Cryonotothenioids.</title>
        <authorList>
            <person name="Cheng C.C."/>
            <person name="Rivera-Colon A.G."/>
            <person name="Minhas B.F."/>
            <person name="Wilson L."/>
            <person name="Rayamajhi N."/>
            <person name="Vargas-Chacoff L."/>
            <person name="Catchen J.M."/>
        </authorList>
    </citation>
    <scope>NUCLEOTIDE SEQUENCE [LARGE SCALE GENOMIC DNA]</scope>
    <source>
        <strain evidence="2">JMC-PN-2008</strain>
    </source>
</reference>
<name>A0AAN7XRP1_ELEMC</name>
<evidence type="ECO:0000256" key="1">
    <source>
        <dbReference type="SAM" id="MobiDB-lite"/>
    </source>
</evidence>
<accession>A0AAN7XRP1</accession>
<keyword evidence="3" id="KW-1185">Reference proteome</keyword>
<reference evidence="2 3" key="2">
    <citation type="journal article" date="2023" name="Mol. Biol. Evol.">
        <title>Genomics of Secondarily Temperate Adaptation in the Only Non-Antarctic Icefish.</title>
        <authorList>
            <person name="Rivera-Colon A.G."/>
            <person name="Rayamajhi N."/>
            <person name="Minhas B.F."/>
            <person name="Madrigal G."/>
            <person name="Bilyk K.T."/>
            <person name="Yoon V."/>
            <person name="Hune M."/>
            <person name="Gregory S."/>
            <person name="Cheng C.H.C."/>
            <person name="Catchen J.M."/>
        </authorList>
    </citation>
    <scope>NUCLEOTIDE SEQUENCE [LARGE SCALE GENOMIC DNA]</scope>
    <source>
        <strain evidence="2">JMC-PN-2008</strain>
    </source>
</reference>